<name>A0A218W7G1_PUNGR</name>
<comment type="caution">
    <text evidence="5">The sequence shown here is derived from an EMBL/GenBank/DDBJ whole genome shotgun (WGS) entry which is preliminary data.</text>
</comment>
<dbReference type="Pfam" id="PF00011">
    <property type="entry name" value="HSP20"/>
    <property type="match status" value="1"/>
</dbReference>
<dbReference type="InterPro" id="IPR031107">
    <property type="entry name" value="Small_HSP"/>
</dbReference>
<dbReference type="GeneID" id="116209784"/>
<evidence type="ECO:0000313" key="5">
    <source>
        <dbReference type="EMBL" id="OWM68418.1"/>
    </source>
</evidence>
<evidence type="ECO:0000259" key="4">
    <source>
        <dbReference type="PROSITE" id="PS01031"/>
    </source>
</evidence>
<feature type="domain" description="SHSP" evidence="4">
    <location>
        <begin position="35"/>
        <end position="156"/>
    </location>
</feature>
<dbReference type="OrthoDB" id="1431247at2759"/>
<comment type="similarity">
    <text evidence="2 3">Belongs to the small heat shock protein (HSP20) family.</text>
</comment>
<reference evidence="7" key="1">
    <citation type="journal article" date="2017" name="Plant J.">
        <title>The pomegranate (Punica granatum L.) genome and the genomics of punicalagin biosynthesis.</title>
        <authorList>
            <person name="Qin G."/>
            <person name="Xu C."/>
            <person name="Ming R."/>
            <person name="Tang H."/>
            <person name="Guyot R."/>
            <person name="Kramer E.M."/>
            <person name="Hu Y."/>
            <person name="Yi X."/>
            <person name="Qi Y."/>
            <person name="Xu X."/>
            <person name="Gao Z."/>
            <person name="Pan H."/>
            <person name="Jian J."/>
            <person name="Tian Y."/>
            <person name="Yue Z."/>
            <person name="Xu Y."/>
        </authorList>
    </citation>
    <scope>NUCLEOTIDE SEQUENCE [LARGE SCALE GENOMIC DNA]</scope>
    <source>
        <strain evidence="7">cv. Dabenzi</strain>
    </source>
</reference>
<dbReference type="SUPFAM" id="SSF49764">
    <property type="entry name" value="HSP20-like chaperones"/>
    <property type="match status" value="1"/>
</dbReference>
<keyword evidence="1" id="KW-0346">Stress response</keyword>
<dbReference type="EMBL" id="MTKT01005034">
    <property type="protein sequence ID" value="OWM68418.1"/>
    <property type="molecule type" value="Genomic_DNA"/>
</dbReference>
<evidence type="ECO:0000256" key="1">
    <source>
        <dbReference type="ARBA" id="ARBA00023016"/>
    </source>
</evidence>
<dbReference type="EMBL" id="PGOL01000487">
    <property type="protein sequence ID" value="PKI69633.1"/>
    <property type="molecule type" value="Genomic_DNA"/>
</dbReference>
<evidence type="ECO:0000313" key="6">
    <source>
        <dbReference type="EMBL" id="PKI69633.1"/>
    </source>
</evidence>
<dbReference type="PANTHER" id="PTHR11527">
    <property type="entry name" value="HEAT-SHOCK PROTEIN 20 FAMILY MEMBER"/>
    <property type="match status" value="1"/>
</dbReference>
<gene>
    <name evidence="5" type="ORF">CDL15_Pgr004900</name>
    <name evidence="6" type="ORF">CRG98_009988</name>
</gene>
<evidence type="ECO:0000256" key="2">
    <source>
        <dbReference type="PROSITE-ProRule" id="PRU00285"/>
    </source>
</evidence>
<keyword evidence="8" id="KW-1185">Reference proteome</keyword>
<organism evidence="5 7">
    <name type="scientific">Punica granatum</name>
    <name type="common">Pomegranate</name>
    <dbReference type="NCBI Taxonomy" id="22663"/>
    <lineage>
        <taxon>Eukaryota</taxon>
        <taxon>Viridiplantae</taxon>
        <taxon>Streptophyta</taxon>
        <taxon>Embryophyta</taxon>
        <taxon>Tracheophyta</taxon>
        <taxon>Spermatophyta</taxon>
        <taxon>Magnoliopsida</taxon>
        <taxon>eudicotyledons</taxon>
        <taxon>Gunneridae</taxon>
        <taxon>Pentapetalae</taxon>
        <taxon>rosids</taxon>
        <taxon>malvids</taxon>
        <taxon>Myrtales</taxon>
        <taxon>Lythraceae</taxon>
        <taxon>Punica</taxon>
    </lineage>
</organism>
<dbReference type="InterPro" id="IPR002068">
    <property type="entry name" value="A-crystallin/Hsp20_dom"/>
</dbReference>
<reference evidence="6 8" key="3">
    <citation type="submission" date="2017-11" db="EMBL/GenBank/DDBJ databases">
        <title>De-novo sequencing of pomegranate (Punica granatum L.) genome.</title>
        <authorList>
            <person name="Akparov Z."/>
            <person name="Amiraslanov A."/>
            <person name="Hajiyeva S."/>
            <person name="Abbasov M."/>
            <person name="Kaur K."/>
            <person name="Hamwieh A."/>
            <person name="Solovyev V."/>
            <person name="Salamov A."/>
            <person name="Braich B."/>
            <person name="Kosarev P."/>
            <person name="Mahmoud A."/>
            <person name="Hajiyev E."/>
            <person name="Babayeva S."/>
            <person name="Izzatullayeva V."/>
            <person name="Mammadov A."/>
            <person name="Mammadov A."/>
            <person name="Sharifova S."/>
            <person name="Ojaghi J."/>
            <person name="Eynullazada K."/>
            <person name="Bayramov B."/>
            <person name="Abdulazimova A."/>
            <person name="Shahmuradov I."/>
        </authorList>
    </citation>
    <scope>NUCLEOTIDE SEQUENCE [LARGE SCALE GENOMIC DNA]</scope>
    <source>
        <strain evidence="6">AG2017</strain>
        <strain evidence="8">cv. AG2017</strain>
        <tissue evidence="6">Leaf</tissue>
    </source>
</reference>
<proteinExistence type="inferred from homology"/>
<reference evidence="5" key="2">
    <citation type="submission" date="2017-06" db="EMBL/GenBank/DDBJ databases">
        <title>The pomegranate genome and the genomics of punicalagin biosynthesis.</title>
        <authorList>
            <person name="Xu C."/>
        </authorList>
    </citation>
    <scope>NUCLEOTIDE SEQUENCE [LARGE SCALE GENOMIC DNA]</scope>
    <source>
        <tissue evidence="5">Fresh leaf</tissue>
    </source>
</reference>
<dbReference type="STRING" id="22663.A0A218W7G1"/>
<protein>
    <recommendedName>
        <fullName evidence="4">SHSP domain-containing protein</fullName>
    </recommendedName>
</protein>
<dbReference type="Proteomes" id="UP000197138">
    <property type="component" value="Unassembled WGS sequence"/>
</dbReference>
<evidence type="ECO:0000313" key="8">
    <source>
        <dbReference type="Proteomes" id="UP000233551"/>
    </source>
</evidence>
<dbReference type="AlphaFoldDB" id="A0A218W7G1"/>
<dbReference type="Gene3D" id="2.60.40.790">
    <property type="match status" value="1"/>
</dbReference>
<dbReference type="Proteomes" id="UP000233551">
    <property type="component" value="Unassembled WGS sequence"/>
</dbReference>
<sequence length="156" mass="17353">MSLALEQTLLNGLLDFPDAIEKLVFSSRPHEAGGREKSAGNIPVDILEAPKEYVFYMDVPGVSKSDIQVTVEDERTLVIKTNGKRKRDETEQDKECKFLRLERRTSASPRLMRKFRLPEDANAGAIMAKCENGVLTVTVEKVPPPPKSKTVEVAIA</sequence>
<accession>A0A218W7G1</accession>
<evidence type="ECO:0000313" key="7">
    <source>
        <dbReference type="Proteomes" id="UP000197138"/>
    </source>
</evidence>
<dbReference type="InterPro" id="IPR008978">
    <property type="entry name" value="HSP20-like_chaperone"/>
</dbReference>
<evidence type="ECO:0000256" key="3">
    <source>
        <dbReference type="RuleBase" id="RU003616"/>
    </source>
</evidence>
<dbReference type="PROSITE" id="PS01031">
    <property type="entry name" value="SHSP"/>
    <property type="match status" value="1"/>
</dbReference>